<name>G3GYW0_CRIGR</name>
<gene>
    <name evidence="1" type="ORF">I79_003014</name>
</gene>
<organism evidence="1 2">
    <name type="scientific">Cricetulus griseus</name>
    <name type="common">Chinese hamster</name>
    <name type="synonym">Cricetulus barabensis griseus</name>
    <dbReference type="NCBI Taxonomy" id="10029"/>
    <lineage>
        <taxon>Eukaryota</taxon>
        <taxon>Metazoa</taxon>
        <taxon>Chordata</taxon>
        <taxon>Craniata</taxon>
        <taxon>Vertebrata</taxon>
        <taxon>Euteleostomi</taxon>
        <taxon>Mammalia</taxon>
        <taxon>Eutheria</taxon>
        <taxon>Euarchontoglires</taxon>
        <taxon>Glires</taxon>
        <taxon>Rodentia</taxon>
        <taxon>Myomorpha</taxon>
        <taxon>Muroidea</taxon>
        <taxon>Cricetidae</taxon>
        <taxon>Cricetinae</taxon>
        <taxon>Cricetulus</taxon>
    </lineage>
</organism>
<protein>
    <submittedName>
        <fullName evidence="1">Uncharacterized protein</fullName>
    </submittedName>
</protein>
<dbReference type="Proteomes" id="UP000001075">
    <property type="component" value="Unassembled WGS sequence"/>
</dbReference>
<reference evidence="2" key="1">
    <citation type="journal article" date="2011" name="Nat. Biotechnol.">
        <title>The genomic sequence of the Chinese hamster ovary (CHO)-K1 cell line.</title>
        <authorList>
            <person name="Xu X."/>
            <person name="Nagarajan H."/>
            <person name="Lewis N.E."/>
            <person name="Pan S."/>
            <person name="Cai Z."/>
            <person name="Liu X."/>
            <person name="Chen W."/>
            <person name="Xie M."/>
            <person name="Wang W."/>
            <person name="Hammond S."/>
            <person name="Andersen M.R."/>
            <person name="Neff N."/>
            <person name="Passarelli B."/>
            <person name="Koh W."/>
            <person name="Fan H.C."/>
            <person name="Wang J."/>
            <person name="Gui Y."/>
            <person name="Lee K.H."/>
            <person name="Betenbaugh M.J."/>
            <person name="Quake S.R."/>
            <person name="Famili I."/>
            <person name="Palsson B.O."/>
            <person name="Wang J."/>
        </authorList>
    </citation>
    <scope>NUCLEOTIDE SEQUENCE [LARGE SCALE GENOMIC DNA]</scope>
    <source>
        <strain evidence="2">CHO K1 cell line</strain>
    </source>
</reference>
<evidence type="ECO:0000313" key="2">
    <source>
        <dbReference type="Proteomes" id="UP000001075"/>
    </source>
</evidence>
<accession>G3GYW0</accession>
<dbReference type="InParanoid" id="G3GYW0"/>
<dbReference type="AlphaFoldDB" id="G3GYW0"/>
<evidence type="ECO:0000313" key="1">
    <source>
        <dbReference type="EMBL" id="EGW06137.1"/>
    </source>
</evidence>
<dbReference type="EMBL" id="JH000069">
    <property type="protein sequence ID" value="EGW06137.1"/>
    <property type="molecule type" value="Genomic_DNA"/>
</dbReference>
<proteinExistence type="predicted"/>
<sequence length="68" mass="8078">MTIKAAEFKLIIDEGDANHLKIILTLQCDWVFCPLVFSLNHKVQITRNVYFRVQSHQVRTFTFLQLRE</sequence>